<organism evidence="2 3">
    <name type="scientific">Phytophthora infestans</name>
    <name type="common">Potato late blight agent</name>
    <name type="synonym">Botrytis infestans</name>
    <dbReference type="NCBI Taxonomy" id="4787"/>
    <lineage>
        <taxon>Eukaryota</taxon>
        <taxon>Sar</taxon>
        <taxon>Stramenopiles</taxon>
        <taxon>Oomycota</taxon>
        <taxon>Peronosporomycetes</taxon>
        <taxon>Peronosporales</taxon>
        <taxon>Peronosporaceae</taxon>
        <taxon>Phytophthora</taxon>
    </lineage>
</organism>
<evidence type="ECO:0000259" key="1">
    <source>
        <dbReference type="PROSITE" id="PS50222"/>
    </source>
</evidence>
<protein>
    <recommendedName>
        <fullName evidence="1">EF-hand domain-containing protein</fullName>
    </recommendedName>
</protein>
<dbReference type="PROSITE" id="PS00018">
    <property type="entry name" value="EF_HAND_1"/>
    <property type="match status" value="1"/>
</dbReference>
<evidence type="ECO:0000313" key="3">
    <source>
        <dbReference type="Proteomes" id="UP000602510"/>
    </source>
</evidence>
<gene>
    <name evidence="2" type="ORF">GN244_ATG14488</name>
</gene>
<dbReference type="GO" id="GO:0005509">
    <property type="term" value="F:calcium ion binding"/>
    <property type="evidence" value="ECO:0007669"/>
    <property type="project" value="InterPro"/>
</dbReference>
<comment type="caution">
    <text evidence="2">The sequence shown here is derived from an EMBL/GenBank/DDBJ whole genome shotgun (WGS) entry which is preliminary data.</text>
</comment>
<dbReference type="Proteomes" id="UP000602510">
    <property type="component" value="Unassembled WGS sequence"/>
</dbReference>
<keyword evidence="3" id="KW-1185">Reference proteome</keyword>
<dbReference type="AlphaFoldDB" id="A0A833VY66"/>
<feature type="domain" description="EF-hand" evidence="1">
    <location>
        <begin position="64"/>
        <end position="99"/>
    </location>
</feature>
<dbReference type="InterPro" id="IPR018247">
    <property type="entry name" value="EF_Hand_1_Ca_BS"/>
</dbReference>
<dbReference type="InterPro" id="IPR002048">
    <property type="entry name" value="EF_hand_dom"/>
</dbReference>
<name>A0A833VY66_PHYIN</name>
<accession>A0A833VY66</accession>
<dbReference type="PROSITE" id="PS50222">
    <property type="entry name" value="EF_HAND_2"/>
    <property type="match status" value="1"/>
</dbReference>
<evidence type="ECO:0000313" key="2">
    <source>
        <dbReference type="EMBL" id="KAF4033589.1"/>
    </source>
</evidence>
<reference evidence="2" key="1">
    <citation type="submission" date="2020-04" db="EMBL/GenBank/DDBJ databases">
        <title>Hybrid Assembly of Korean Phytophthora infestans isolates.</title>
        <authorList>
            <person name="Prokchorchik M."/>
            <person name="Lee Y."/>
            <person name="Seo J."/>
            <person name="Cho J.-H."/>
            <person name="Park Y.-E."/>
            <person name="Jang D.-C."/>
            <person name="Im J.-S."/>
            <person name="Choi J.-G."/>
            <person name="Park H.-J."/>
            <person name="Lee G.-B."/>
            <person name="Lee Y.-G."/>
            <person name="Hong S.-Y."/>
            <person name="Cho K."/>
            <person name="Sohn K.H."/>
        </authorList>
    </citation>
    <scope>NUCLEOTIDE SEQUENCE</scope>
    <source>
        <strain evidence="2">KR_1_A1</strain>
    </source>
</reference>
<sequence>MEWVSYALKTNKQTGSQSFVNQIHLLLRDVGQPVNTPSKPESAREEVKSVETRHKSQFSTISSLATDLVKEIMGELDANDTRRIEWYEFRQHLEYLDRRVMEIKTYIETHVLG</sequence>
<dbReference type="EMBL" id="WSZM01000414">
    <property type="protein sequence ID" value="KAF4033589.1"/>
    <property type="molecule type" value="Genomic_DNA"/>
</dbReference>
<proteinExistence type="predicted"/>